<dbReference type="Gene3D" id="1.20.5.2700">
    <property type="match status" value="1"/>
</dbReference>
<dbReference type="NCBIfam" id="NF005141">
    <property type="entry name" value="PRK06590.1"/>
    <property type="match status" value="1"/>
</dbReference>
<feature type="transmembrane region" description="Helical" evidence="6">
    <location>
        <begin position="249"/>
        <end position="275"/>
    </location>
</feature>
<keyword evidence="4 6" id="KW-0472">Membrane</keyword>
<dbReference type="AlphaFoldDB" id="A0A7X9FR37"/>
<feature type="transmembrane region" description="Helical" evidence="6">
    <location>
        <begin position="358"/>
        <end position="378"/>
    </location>
</feature>
<feature type="transmembrane region" description="Helical" evidence="6">
    <location>
        <begin position="399"/>
        <end position="424"/>
    </location>
</feature>
<dbReference type="PANTHER" id="PTHR42829:SF2">
    <property type="entry name" value="NADH-UBIQUINONE OXIDOREDUCTASE CHAIN 5"/>
    <property type="match status" value="1"/>
</dbReference>
<dbReference type="Proteomes" id="UP000524246">
    <property type="component" value="Unassembled WGS sequence"/>
</dbReference>
<dbReference type="GO" id="GO:0012505">
    <property type="term" value="C:endomembrane system"/>
    <property type="evidence" value="ECO:0007669"/>
    <property type="project" value="UniProtKB-SubCell"/>
</dbReference>
<dbReference type="PANTHER" id="PTHR42829">
    <property type="entry name" value="NADH-UBIQUINONE OXIDOREDUCTASE CHAIN 5"/>
    <property type="match status" value="1"/>
</dbReference>
<feature type="transmembrane region" description="Helical" evidence="6">
    <location>
        <begin position="156"/>
        <end position="179"/>
    </location>
</feature>
<feature type="transmembrane region" description="Helical" evidence="6">
    <location>
        <begin position="113"/>
        <end position="136"/>
    </location>
</feature>
<evidence type="ECO:0000256" key="3">
    <source>
        <dbReference type="ARBA" id="ARBA00022989"/>
    </source>
</evidence>
<feature type="transmembrane region" description="Helical" evidence="6">
    <location>
        <begin position="27"/>
        <end position="47"/>
    </location>
</feature>
<dbReference type="GO" id="GO:0042773">
    <property type="term" value="P:ATP synthesis coupled electron transport"/>
    <property type="evidence" value="ECO:0007669"/>
    <property type="project" value="InterPro"/>
</dbReference>
<comment type="caution">
    <text evidence="9">The sequence shown here is derived from an EMBL/GenBank/DDBJ whole genome shotgun (WGS) entry which is preliminary data.</text>
</comment>
<feature type="transmembrane region" description="Helical" evidence="6">
    <location>
        <begin position="191"/>
        <end position="209"/>
    </location>
</feature>
<feature type="transmembrane region" description="Helical" evidence="6">
    <location>
        <begin position="83"/>
        <end position="101"/>
    </location>
</feature>
<dbReference type="GO" id="GO:0003954">
    <property type="term" value="F:NADH dehydrogenase activity"/>
    <property type="evidence" value="ECO:0007669"/>
    <property type="project" value="TreeGrafter"/>
</dbReference>
<dbReference type="Pfam" id="PF00361">
    <property type="entry name" value="Proton_antipo_M"/>
    <property type="match status" value="1"/>
</dbReference>
<dbReference type="InterPro" id="IPR001516">
    <property type="entry name" value="Proton_antipo_N"/>
</dbReference>
<name>A0A7X9FR37_9DELT</name>
<evidence type="ECO:0000259" key="7">
    <source>
        <dbReference type="Pfam" id="PF00361"/>
    </source>
</evidence>
<evidence type="ECO:0000313" key="10">
    <source>
        <dbReference type="Proteomes" id="UP000524246"/>
    </source>
</evidence>
<dbReference type="PRINTS" id="PR01434">
    <property type="entry name" value="NADHDHGNASE5"/>
</dbReference>
<dbReference type="InterPro" id="IPR001750">
    <property type="entry name" value="ND/Mrp_TM"/>
</dbReference>
<dbReference type="NCBIfam" id="TIGR01974">
    <property type="entry name" value="NDH_I_L"/>
    <property type="match status" value="1"/>
</dbReference>
<evidence type="ECO:0000256" key="5">
    <source>
        <dbReference type="RuleBase" id="RU000320"/>
    </source>
</evidence>
<dbReference type="InterPro" id="IPR003945">
    <property type="entry name" value="NU5C-like"/>
</dbReference>
<feature type="transmembrane region" description="Helical" evidence="6">
    <location>
        <begin position="444"/>
        <end position="465"/>
    </location>
</feature>
<feature type="domain" description="NADH-Ubiquinone oxidoreductase (complex I) chain 5 N-terminal" evidence="8">
    <location>
        <begin position="10"/>
        <end position="60"/>
    </location>
</feature>
<gene>
    <name evidence="9" type="primary">nuoL</name>
    <name evidence="9" type="ORF">GYA55_03985</name>
</gene>
<dbReference type="GO" id="GO:0016020">
    <property type="term" value="C:membrane"/>
    <property type="evidence" value="ECO:0007669"/>
    <property type="project" value="UniProtKB-SubCell"/>
</dbReference>
<evidence type="ECO:0000259" key="8">
    <source>
        <dbReference type="Pfam" id="PF00662"/>
    </source>
</evidence>
<evidence type="ECO:0000256" key="2">
    <source>
        <dbReference type="ARBA" id="ARBA00022692"/>
    </source>
</evidence>
<feature type="non-terminal residue" evidence="9">
    <location>
        <position position="1"/>
    </location>
</feature>
<feature type="transmembrane region" description="Helical" evidence="6">
    <location>
        <begin position="59"/>
        <end position="77"/>
    </location>
</feature>
<keyword evidence="3 6" id="KW-1133">Transmembrane helix</keyword>
<comment type="subcellular location">
    <subcellularLocation>
        <location evidence="1">Endomembrane system</location>
        <topology evidence="1">Multi-pass membrane protein</topology>
    </subcellularLocation>
    <subcellularLocation>
        <location evidence="5">Membrane</location>
        <topology evidence="5">Multi-pass membrane protein</topology>
    </subcellularLocation>
</comment>
<proteinExistence type="predicted"/>
<dbReference type="PRINTS" id="PR01435">
    <property type="entry name" value="NPOXDRDTASE5"/>
</dbReference>
<feature type="transmembrane region" description="Helical" evidence="6">
    <location>
        <begin position="221"/>
        <end position="242"/>
    </location>
</feature>
<dbReference type="EMBL" id="JAAZON010000159">
    <property type="protein sequence ID" value="NMC62306.1"/>
    <property type="molecule type" value="Genomic_DNA"/>
</dbReference>
<sequence length="567" mass="61978">AFIEERLFSWFKVGELSVDFSFRLDTLSMLMCLFVTGVSTLIHFYAIGYMAEDISKPRFFAYMNLFLFSMLLLVLGANLPVLFIGWEGVGLCSYLLIGFWFKNVSYAAAGRKAFIINRIGDVGFLLAIFLIIKHFGTIDFYQLSKIFSESSGNSGILTFIALCLFAGAVGKSAQIPLFVWLPDAMAGPTPVSALIHAATMVTAGVYLLARNSMLFEAAPEALFVVSCIALITAFVAATIALVQNDIKKVLAYSTVSQLGLMFIATGAGAYSIAMFHVVTHAFFKACLFLGAGSVIHSCHHAQDMRQLGGLRRYMPVTAISYGIAAISISGIYPFAGFFSKHEILEALNFTTNPYLFEYRVVFIAAVKLVSICTAFYMARSFALTFLGTFRGHDKPRESPLIMTIPIGILAVLSILGGVLVGNWIFEYLAPLFGNAKNGLSEMSLLSGLSASWTGLIGITMGLLFYSKWQGIPAQIFSACGSFSRLLAGKYYLDEIYQALIVKQMARLSSFLSSVIDQSLLDGMVNGIAIVIDGSGGLLRYVQTGQLRHYAVMIFLGTVLFISYCLLW</sequence>
<evidence type="ECO:0000256" key="6">
    <source>
        <dbReference type="SAM" id="Phobius"/>
    </source>
</evidence>
<evidence type="ECO:0000256" key="4">
    <source>
        <dbReference type="ARBA" id="ARBA00023136"/>
    </source>
</evidence>
<feature type="transmembrane region" description="Helical" evidence="6">
    <location>
        <begin position="549"/>
        <end position="566"/>
    </location>
</feature>
<accession>A0A7X9FR37</accession>
<dbReference type="InterPro" id="IPR018393">
    <property type="entry name" value="NADHpl_OxRdtase_5_subgr"/>
</dbReference>
<keyword evidence="2 5" id="KW-0812">Transmembrane</keyword>
<dbReference type="GO" id="GO:0015990">
    <property type="term" value="P:electron transport coupled proton transport"/>
    <property type="evidence" value="ECO:0007669"/>
    <property type="project" value="TreeGrafter"/>
</dbReference>
<reference evidence="9 10" key="1">
    <citation type="journal article" date="2020" name="Biotechnol. Biofuels">
        <title>New insights from the biogas microbiome by comprehensive genome-resolved metagenomics of nearly 1600 species originating from multiple anaerobic digesters.</title>
        <authorList>
            <person name="Campanaro S."/>
            <person name="Treu L."/>
            <person name="Rodriguez-R L.M."/>
            <person name="Kovalovszki A."/>
            <person name="Ziels R.M."/>
            <person name="Maus I."/>
            <person name="Zhu X."/>
            <person name="Kougias P.G."/>
            <person name="Basile A."/>
            <person name="Luo G."/>
            <person name="Schluter A."/>
            <person name="Konstantinidis K.T."/>
            <person name="Angelidaki I."/>
        </authorList>
    </citation>
    <scope>NUCLEOTIDE SEQUENCE [LARGE SCALE GENOMIC DNA]</scope>
    <source>
        <strain evidence="9">AS27yjCOA_65</strain>
    </source>
</reference>
<evidence type="ECO:0000313" key="9">
    <source>
        <dbReference type="EMBL" id="NMC62306.1"/>
    </source>
</evidence>
<feature type="transmembrane region" description="Helical" evidence="6">
    <location>
        <begin position="281"/>
        <end position="298"/>
    </location>
</feature>
<organism evidence="9 10">
    <name type="scientific">SAR324 cluster bacterium</name>
    <dbReference type="NCBI Taxonomy" id="2024889"/>
    <lineage>
        <taxon>Bacteria</taxon>
        <taxon>Deltaproteobacteria</taxon>
        <taxon>SAR324 cluster</taxon>
    </lineage>
</organism>
<dbReference type="GO" id="GO:0008137">
    <property type="term" value="F:NADH dehydrogenase (ubiquinone) activity"/>
    <property type="evidence" value="ECO:0007669"/>
    <property type="project" value="InterPro"/>
</dbReference>
<dbReference type="Pfam" id="PF00662">
    <property type="entry name" value="Proton_antipo_N"/>
    <property type="match status" value="1"/>
</dbReference>
<evidence type="ECO:0000256" key="1">
    <source>
        <dbReference type="ARBA" id="ARBA00004127"/>
    </source>
</evidence>
<feature type="domain" description="NADH:quinone oxidoreductase/Mrp antiporter transmembrane" evidence="7">
    <location>
        <begin position="78"/>
        <end position="347"/>
    </location>
</feature>
<protein>
    <submittedName>
        <fullName evidence="9">NADH-quinone oxidoreductase subunit L</fullName>
    </submittedName>
</protein>
<feature type="transmembrane region" description="Helical" evidence="6">
    <location>
        <begin position="318"/>
        <end position="338"/>
    </location>
</feature>